<feature type="region of interest" description="Disordered" evidence="7">
    <location>
        <begin position="463"/>
        <end position="511"/>
    </location>
</feature>
<dbReference type="FunFam" id="3.30.160.20:FF:000006">
    <property type="entry name" value="interleukin enhancer-binding factor 3 isoform X2"/>
    <property type="match status" value="1"/>
</dbReference>
<evidence type="ECO:0000256" key="4">
    <source>
        <dbReference type="ARBA" id="ARBA00022884"/>
    </source>
</evidence>
<reference evidence="10" key="3">
    <citation type="submission" date="2025-09" db="UniProtKB">
        <authorList>
            <consortium name="Ensembl"/>
        </authorList>
    </citation>
    <scope>IDENTIFICATION</scope>
</reference>
<dbReference type="InterPro" id="IPR006561">
    <property type="entry name" value="DZF_dom"/>
</dbReference>
<dbReference type="PANTHER" id="PTHR45762:SF1">
    <property type="entry name" value="SPERMATID PERINUCLEAR RNA-BINDING PROTEIN"/>
    <property type="match status" value="1"/>
</dbReference>
<dbReference type="Ensembl" id="ENSMZET00005027748.1">
    <property type="protein sequence ID" value="ENSMZEP00005026884.1"/>
    <property type="gene ID" value="ENSMZEG00005020033.1"/>
</dbReference>
<dbReference type="GO" id="GO:0003725">
    <property type="term" value="F:double-stranded RNA binding"/>
    <property type="evidence" value="ECO:0007669"/>
    <property type="project" value="TreeGrafter"/>
</dbReference>
<feature type="compositionally biased region" description="Low complexity" evidence="7">
    <location>
        <begin position="481"/>
        <end position="495"/>
    </location>
</feature>
<comment type="subcellular location">
    <subcellularLocation>
        <location evidence="1">Cytoplasm</location>
    </subcellularLocation>
</comment>
<dbReference type="FunFam" id="3.30.160.20:FF:000008">
    <property type="entry name" value="interleukin enhancer-binding factor 3 isoform X2"/>
    <property type="match status" value="1"/>
</dbReference>
<dbReference type="InterPro" id="IPR043519">
    <property type="entry name" value="NT_sf"/>
</dbReference>
<keyword evidence="11" id="KW-1185">Reference proteome</keyword>
<dbReference type="Pfam" id="PF20965">
    <property type="entry name" value="DZF_C"/>
    <property type="match status" value="1"/>
</dbReference>
<feature type="region of interest" description="Disordered" evidence="7">
    <location>
        <begin position="172"/>
        <end position="201"/>
    </location>
</feature>
<dbReference type="Gene3D" id="3.30.160.20">
    <property type="match status" value="2"/>
</dbReference>
<dbReference type="GO" id="GO:0005737">
    <property type="term" value="C:cytoplasm"/>
    <property type="evidence" value="ECO:0007669"/>
    <property type="project" value="UniProtKB-SubCell"/>
</dbReference>
<dbReference type="InterPro" id="IPR049401">
    <property type="entry name" value="DZF_dom_N"/>
</dbReference>
<dbReference type="Gene3D" id="3.30.460.10">
    <property type="entry name" value="Beta Polymerase, domain 2"/>
    <property type="match status" value="1"/>
</dbReference>
<feature type="region of interest" description="Disordered" evidence="7">
    <location>
        <begin position="575"/>
        <end position="594"/>
    </location>
</feature>
<dbReference type="Proteomes" id="UP000265160">
    <property type="component" value="LG12"/>
</dbReference>
<dbReference type="PANTHER" id="PTHR45762">
    <property type="entry name" value="ZINC FINGER RNA-BINDING PROTEIN"/>
    <property type="match status" value="1"/>
</dbReference>
<dbReference type="GO" id="GO:0003677">
    <property type="term" value="F:DNA binding"/>
    <property type="evidence" value="ECO:0007669"/>
    <property type="project" value="UniProtKB-KW"/>
</dbReference>
<accession>A0A3P9CXR6</accession>
<evidence type="ECO:0000256" key="1">
    <source>
        <dbReference type="ARBA" id="ARBA00004496"/>
    </source>
</evidence>
<dbReference type="GeneTree" id="ENSGT00940000154687"/>
<name>A0A3P9CXR6_9CICH</name>
<dbReference type="GO" id="GO:0003727">
    <property type="term" value="F:single-stranded RNA binding"/>
    <property type="evidence" value="ECO:0007669"/>
    <property type="project" value="TreeGrafter"/>
</dbReference>
<feature type="compositionally biased region" description="Acidic residues" evidence="7">
    <location>
        <begin position="177"/>
        <end position="186"/>
    </location>
</feature>
<keyword evidence="3" id="KW-0677">Repeat</keyword>
<evidence type="ECO:0000256" key="7">
    <source>
        <dbReference type="SAM" id="MobiDB-lite"/>
    </source>
</evidence>
<dbReference type="SUPFAM" id="SSF54768">
    <property type="entry name" value="dsRNA-binding domain-like"/>
    <property type="match status" value="2"/>
</dbReference>
<dbReference type="GO" id="GO:0071011">
    <property type="term" value="C:precatalytic spliceosome"/>
    <property type="evidence" value="ECO:0007669"/>
    <property type="project" value="TreeGrafter"/>
</dbReference>
<protein>
    <submittedName>
        <fullName evidence="10">Spermatid perinuclear RNA-binding protein</fullName>
    </submittedName>
</protein>
<feature type="compositionally biased region" description="Basic and acidic residues" evidence="7">
    <location>
        <begin position="467"/>
        <end position="479"/>
    </location>
</feature>
<dbReference type="GeneID" id="101483299"/>
<dbReference type="AlphaFoldDB" id="A0A3P9CXR6"/>
<keyword evidence="2" id="KW-0963">Cytoplasm</keyword>
<proteinExistence type="predicted"/>
<dbReference type="FunFam" id="3.30.460.10:FF:000003">
    <property type="entry name" value="interleukin enhancer-binding factor 3 isoform X2"/>
    <property type="match status" value="1"/>
</dbReference>
<dbReference type="Pfam" id="PF07528">
    <property type="entry name" value="DZF_N"/>
    <property type="match status" value="1"/>
</dbReference>
<evidence type="ECO:0000256" key="3">
    <source>
        <dbReference type="ARBA" id="ARBA00022737"/>
    </source>
</evidence>
<dbReference type="KEGG" id="mze:101483299"/>
<evidence type="ECO:0000259" key="8">
    <source>
        <dbReference type="PROSITE" id="PS50137"/>
    </source>
</evidence>
<keyword evidence="5" id="KW-0238">DNA-binding</keyword>
<dbReference type="PROSITE" id="PS50137">
    <property type="entry name" value="DS_RBD"/>
    <property type="match status" value="2"/>
</dbReference>
<dbReference type="PROSITE" id="PS51703">
    <property type="entry name" value="DZF"/>
    <property type="match status" value="1"/>
</dbReference>
<dbReference type="SMART" id="SM00358">
    <property type="entry name" value="DSRM"/>
    <property type="match status" value="2"/>
</dbReference>
<dbReference type="Pfam" id="PF00035">
    <property type="entry name" value="dsrm"/>
    <property type="match status" value="2"/>
</dbReference>
<dbReference type="Gene3D" id="1.10.1410.40">
    <property type="match status" value="1"/>
</dbReference>
<evidence type="ECO:0000256" key="6">
    <source>
        <dbReference type="PROSITE-ProRule" id="PRU00266"/>
    </source>
</evidence>
<dbReference type="InterPro" id="IPR014720">
    <property type="entry name" value="dsRBD_dom"/>
</dbReference>
<reference evidence="10" key="2">
    <citation type="submission" date="2025-08" db="UniProtKB">
        <authorList>
            <consortium name="Ensembl"/>
        </authorList>
    </citation>
    <scope>IDENTIFICATION</scope>
</reference>
<evidence type="ECO:0000313" key="11">
    <source>
        <dbReference type="Proteomes" id="UP000265160"/>
    </source>
</evidence>
<evidence type="ECO:0000313" key="10">
    <source>
        <dbReference type="Ensembl" id="ENSMZEP00005026884.1"/>
    </source>
</evidence>
<dbReference type="FunFam" id="1.10.1410.40:FF:000001">
    <property type="entry name" value="interleukin enhancer-binding factor 3 isoform X1"/>
    <property type="match status" value="1"/>
</dbReference>
<feature type="domain" description="DRBM" evidence="8">
    <location>
        <begin position="508"/>
        <end position="574"/>
    </location>
</feature>
<organism evidence="10 11">
    <name type="scientific">Maylandia zebra</name>
    <name type="common">zebra mbuna</name>
    <dbReference type="NCBI Taxonomy" id="106582"/>
    <lineage>
        <taxon>Eukaryota</taxon>
        <taxon>Metazoa</taxon>
        <taxon>Chordata</taxon>
        <taxon>Craniata</taxon>
        <taxon>Vertebrata</taxon>
        <taxon>Euteleostomi</taxon>
        <taxon>Actinopterygii</taxon>
        <taxon>Neopterygii</taxon>
        <taxon>Teleostei</taxon>
        <taxon>Neoteleostei</taxon>
        <taxon>Acanthomorphata</taxon>
        <taxon>Ovalentaria</taxon>
        <taxon>Cichlomorphae</taxon>
        <taxon>Cichliformes</taxon>
        <taxon>Cichlidae</taxon>
        <taxon>African cichlids</taxon>
        <taxon>Pseudocrenilabrinae</taxon>
        <taxon>Haplochromini</taxon>
        <taxon>Maylandia</taxon>
        <taxon>Maylandia zebra complex</taxon>
    </lineage>
</organism>
<dbReference type="InterPro" id="IPR049402">
    <property type="entry name" value="DZF_dom_C"/>
</dbReference>
<sequence length="676" mass="73956">MRSFRSFANDDRHVMAKHASIYPAPEELEAVQTLVSTVEGALKKVSDWMDDLSKSSGKTSTNNEAGDDTVEEDAAEKKLDAASVLCGVTRVGLVAKGLLIKGDMDLELVLMCREKPTKLLLYTISANLPLQIQTMTDDKYEVRSCVPEAAIQVCTTKDPHLTLKITLSSLAMRDEQSATEEEEGEQDADKRRQEEEEEEDVLDRQKCQAALASLRHAKWFQARVTDLKSCVIVLRILRDMCNRLPVWQPLKGWPLELICEKAIATCNRPLGPGEALRRVIECIASGILLPGGPGVHDPCEREPMDVLSDLSAQQADAITHSAQHALRLLDFGQLYKVLNMDPLPASKPSPRLLEGGCQKRLREDIGSDDRDFIKRMKVLDWRMTDPNHPMNALMRLNQIHPGLQYRLLSQSGPVHAPVFTMSVEIQGTTYQATGNSKRTAKLQVALKALQALGYVLGSDGDVDSLSADEKSDGEGKNDRMSTSSSSTSITSSTDTQESRAPGPILTAGGKNPVMELNEKRRGLKYELISESGSSYDKRFIIEVEVDKQVFRGTGPNKKVAKASAALAALNSLFSGSKSTTNKKKRPNPPPKRPVASVLTLPALAARPPRVPIIPRAPYISTPPAHGYIPPGFGAPYGYSPAGTLPAYGGLYIDSAYYQPQTIATPIIIHLGPQDLF</sequence>
<evidence type="ECO:0000259" key="9">
    <source>
        <dbReference type="PROSITE" id="PS51703"/>
    </source>
</evidence>
<reference evidence="10 11" key="1">
    <citation type="journal article" date="2014" name="Nature">
        <title>The genomic substrate for adaptive radiation in African cichlid fish.</title>
        <authorList>
            <person name="Brawand D."/>
            <person name="Wagner C.E."/>
            <person name="Li Y.I."/>
            <person name="Malinsky M."/>
            <person name="Keller I."/>
            <person name="Fan S."/>
            <person name="Simakov O."/>
            <person name="Ng A.Y."/>
            <person name="Lim Z.W."/>
            <person name="Bezault E."/>
            <person name="Turner-Maier J."/>
            <person name="Johnson J."/>
            <person name="Alcazar R."/>
            <person name="Noh H.J."/>
            <person name="Russell P."/>
            <person name="Aken B."/>
            <person name="Alfoldi J."/>
            <person name="Amemiya C."/>
            <person name="Azzouzi N."/>
            <person name="Baroiller J.F."/>
            <person name="Barloy-Hubler F."/>
            <person name="Berlin A."/>
            <person name="Bloomquist R."/>
            <person name="Carleton K.L."/>
            <person name="Conte M.A."/>
            <person name="D'Cotta H."/>
            <person name="Eshel O."/>
            <person name="Gaffney L."/>
            <person name="Galibert F."/>
            <person name="Gante H.F."/>
            <person name="Gnerre S."/>
            <person name="Greuter L."/>
            <person name="Guyon R."/>
            <person name="Haddad N.S."/>
            <person name="Haerty W."/>
            <person name="Harris R.M."/>
            <person name="Hofmann H.A."/>
            <person name="Hourlier T."/>
            <person name="Hulata G."/>
            <person name="Jaffe D.B."/>
            <person name="Lara M."/>
            <person name="Lee A.P."/>
            <person name="MacCallum I."/>
            <person name="Mwaiko S."/>
            <person name="Nikaido M."/>
            <person name="Nishihara H."/>
            <person name="Ozouf-Costaz C."/>
            <person name="Penman D.J."/>
            <person name="Przybylski D."/>
            <person name="Rakotomanga M."/>
            <person name="Renn S.C.P."/>
            <person name="Ribeiro F.J."/>
            <person name="Ron M."/>
            <person name="Salzburger W."/>
            <person name="Sanchez-Pulido L."/>
            <person name="Santos M.E."/>
            <person name="Searle S."/>
            <person name="Sharpe T."/>
            <person name="Swofford R."/>
            <person name="Tan F.J."/>
            <person name="Williams L."/>
            <person name="Young S."/>
            <person name="Yin S."/>
            <person name="Okada N."/>
            <person name="Kocher T.D."/>
            <person name="Miska E.A."/>
            <person name="Lander E.S."/>
            <person name="Venkatesh B."/>
            <person name="Fernald R.D."/>
            <person name="Meyer A."/>
            <person name="Ponting C.P."/>
            <person name="Streelman J.T."/>
            <person name="Lindblad-Toh K."/>
            <person name="Seehausen O."/>
            <person name="Di Palma F."/>
        </authorList>
    </citation>
    <scope>NUCLEOTIDE SEQUENCE</scope>
</reference>
<feature type="domain" description="DZF" evidence="9">
    <location>
        <begin position="5"/>
        <end position="367"/>
    </location>
</feature>
<keyword evidence="4 6" id="KW-0694">RNA-binding</keyword>
<feature type="domain" description="DRBM" evidence="8">
    <location>
        <begin position="388"/>
        <end position="454"/>
    </location>
</feature>
<evidence type="ECO:0000256" key="5">
    <source>
        <dbReference type="ARBA" id="ARBA00023125"/>
    </source>
</evidence>
<dbReference type="RefSeq" id="XP_012775803.2">
    <property type="nucleotide sequence ID" value="XM_012920349.3"/>
</dbReference>
<evidence type="ECO:0000256" key="2">
    <source>
        <dbReference type="ARBA" id="ARBA00022490"/>
    </source>
</evidence>
<dbReference type="SMART" id="SM00572">
    <property type="entry name" value="DZF"/>
    <property type="match status" value="1"/>
</dbReference>